<evidence type="ECO:0000313" key="2">
    <source>
        <dbReference type="Proteomes" id="UP001497480"/>
    </source>
</evidence>
<comment type="caution">
    <text evidence="1">The sequence shown here is derived from an EMBL/GenBank/DDBJ whole genome shotgun (WGS) entry which is preliminary data.</text>
</comment>
<protein>
    <submittedName>
        <fullName evidence="1">Uncharacterized protein</fullName>
    </submittedName>
</protein>
<accession>A0AAV1XJL3</accession>
<dbReference type="EMBL" id="CAXHTB010000015">
    <property type="protein sequence ID" value="CAL0321103.1"/>
    <property type="molecule type" value="Genomic_DNA"/>
</dbReference>
<evidence type="ECO:0000313" key="1">
    <source>
        <dbReference type="EMBL" id="CAL0321103.1"/>
    </source>
</evidence>
<dbReference type="Proteomes" id="UP001497480">
    <property type="component" value="Unassembled WGS sequence"/>
</dbReference>
<proteinExistence type="predicted"/>
<sequence>MALCRIKMAISLCGNSSKACANNSISDFALLRNLHIRLNFPKAPKIIEVIWLPLHKKL</sequence>
<organism evidence="1 2">
    <name type="scientific">Lupinus luteus</name>
    <name type="common">European yellow lupine</name>
    <dbReference type="NCBI Taxonomy" id="3873"/>
    <lineage>
        <taxon>Eukaryota</taxon>
        <taxon>Viridiplantae</taxon>
        <taxon>Streptophyta</taxon>
        <taxon>Embryophyta</taxon>
        <taxon>Tracheophyta</taxon>
        <taxon>Spermatophyta</taxon>
        <taxon>Magnoliopsida</taxon>
        <taxon>eudicotyledons</taxon>
        <taxon>Gunneridae</taxon>
        <taxon>Pentapetalae</taxon>
        <taxon>rosids</taxon>
        <taxon>fabids</taxon>
        <taxon>Fabales</taxon>
        <taxon>Fabaceae</taxon>
        <taxon>Papilionoideae</taxon>
        <taxon>50 kb inversion clade</taxon>
        <taxon>genistoids sensu lato</taxon>
        <taxon>core genistoids</taxon>
        <taxon>Genisteae</taxon>
        <taxon>Lupinus</taxon>
    </lineage>
</organism>
<gene>
    <name evidence="1" type="ORF">LLUT_LOCUS22163</name>
</gene>
<dbReference type="AlphaFoldDB" id="A0AAV1XJL3"/>
<name>A0AAV1XJL3_LUPLU</name>
<keyword evidence="2" id="KW-1185">Reference proteome</keyword>
<reference evidence="1 2" key="1">
    <citation type="submission" date="2024-03" db="EMBL/GenBank/DDBJ databases">
        <authorList>
            <person name="Martinez-Hernandez J."/>
        </authorList>
    </citation>
    <scope>NUCLEOTIDE SEQUENCE [LARGE SCALE GENOMIC DNA]</scope>
</reference>